<dbReference type="EMBL" id="JBHSBA010000003">
    <property type="protein sequence ID" value="MFC4124532.1"/>
    <property type="molecule type" value="Genomic_DNA"/>
</dbReference>
<comment type="caution">
    <text evidence="2">The sequence shown here is derived from an EMBL/GenBank/DDBJ whole genome shotgun (WGS) entry which is preliminary data.</text>
</comment>
<feature type="signal peptide" evidence="1">
    <location>
        <begin position="1"/>
        <end position="26"/>
    </location>
</feature>
<proteinExistence type="predicted"/>
<reference evidence="3" key="1">
    <citation type="journal article" date="2019" name="Int. J. Syst. Evol. Microbiol.">
        <title>The Global Catalogue of Microorganisms (GCM) 10K type strain sequencing project: providing services to taxonomists for standard genome sequencing and annotation.</title>
        <authorList>
            <consortium name="The Broad Institute Genomics Platform"/>
            <consortium name="The Broad Institute Genome Sequencing Center for Infectious Disease"/>
            <person name="Wu L."/>
            <person name="Ma J."/>
        </authorList>
    </citation>
    <scope>NUCLEOTIDE SEQUENCE [LARGE SCALE GENOMIC DNA]</scope>
    <source>
        <strain evidence="3">CGMCC 4.7204</strain>
    </source>
</reference>
<evidence type="ECO:0000313" key="3">
    <source>
        <dbReference type="Proteomes" id="UP001595767"/>
    </source>
</evidence>
<evidence type="ECO:0008006" key="4">
    <source>
        <dbReference type="Google" id="ProtNLM"/>
    </source>
</evidence>
<dbReference type="Proteomes" id="UP001595767">
    <property type="component" value="Unassembled WGS sequence"/>
</dbReference>
<sequence length="75" mass="7749">MKKAISAALVAGAAAAGMTMVVPAVAAAGNMDGLYPTSQACWDAIAAATRNGTYDAPPFTYYCKQTPSGYWVITR</sequence>
<accession>A0ABV8L115</accession>
<dbReference type="RefSeq" id="WP_378546760.1">
    <property type="nucleotide sequence ID" value="NZ_JBHSBA010000003.1"/>
</dbReference>
<protein>
    <recommendedName>
        <fullName evidence="4">Secreted protein</fullName>
    </recommendedName>
</protein>
<keyword evidence="1" id="KW-0732">Signal</keyword>
<gene>
    <name evidence="2" type="ORF">ACFOW8_06285</name>
</gene>
<organism evidence="2 3">
    <name type="scientific">Nocardia rhizosphaerae</name>
    <dbReference type="NCBI Taxonomy" id="1691571"/>
    <lineage>
        <taxon>Bacteria</taxon>
        <taxon>Bacillati</taxon>
        <taxon>Actinomycetota</taxon>
        <taxon>Actinomycetes</taxon>
        <taxon>Mycobacteriales</taxon>
        <taxon>Nocardiaceae</taxon>
        <taxon>Nocardia</taxon>
    </lineage>
</organism>
<evidence type="ECO:0000313" key="2">
    <source>
        <dbReference type="EMBL" id="MFC4124532.1"/>
    </source>
</evidence>
<evidence type="ECO:0000256" key="1">
    <source>
        <dbReference type="SAM" id="SignalP"/>
    </source>
</evidence>
<name>A0ABV8L115_9NOCA</name>
<feature type="chain" id="PRO_5045849072" description="Secreted protein" evidence="1">
    <location>
        <begin position="27"/>
        <end position="75"/>
    </location>
</feature>
<keyword evidence="3" id="KW-1185">Reference proteome</keyword>